<accession>A0ABQ6HU51</accession>
<dbReference type="Proteomes" id="UP001157109">
    <property type="component" value="Unassembled WGS sequence"/>
</dbReference>
<feature type="region of interest" description="Disordered" evidence="1">
    <location>
        <begin position="77"/>
        <end position="148"/>
    </location>
</feature>
<gene>
    <name evidence="2" type="ORF">GCM10025862_30700</name>
</gene>
<reference evidence="3" key="1">
    <citation type="journal article" date="2019" name="Int. J. Syst. Evol. Microbiol.">
        <title>The Global Catalogue of Microorganisms (GCM) 10K type strain sequencing project: providing services to taxonomists for standard genome sequencing and annotation.</title>
        <authorList>
            <consortium name="The Broad Institute Genomics Platform"/>
            <consortium name="The Broad Institute Genome Sequencing Center for Infectious Disease"/>
            <person name="Wu L."/>
            <person name="Ma J."/>
        </authorList>
    </citation>
    <scope>NUCLEOTIDE SEQUENCE [LARGE SCALE GENOMIC DNA]</scope>
    <source>
        <strain evidence="3">NBRC 105830</strain>
    </source>
</reference>
<organism evidence="2 3">
    <name type="scientific">Arsenicicoccus piscis</name>
    <dbReference type="NCBI Taxonomy" id="673954"/>
    <lineage>
        <taxon>Bacteria</taxon>
        <taxon>Bacillati</taxon>
        <taxon>Actinomycetota</taxon>
        <taxon>Actinomycetes</taxon>
        <taxon>Micrococcales</taxon>
        <taxon>Intrasporangiaceae</taxon>
        <taxon>Arsenicicoccus</taxon>
    </lineage>
</organism>
<evidence type="ECO:0000256" key="1">
    <source>
        <dbReference type="SAM" id="MobiDB-lite"/>
    </source>
</evidence>
<evidence type="ECO:0000313" key="3">
    <source>
        <dbReference type="Proteomes" id="UP001157109"/>
    </source>
</evidence>
<protein>
    <submittedName>
        <fullName evidence="2">Uncharacterized protein</fullName>
    </submittedName>
</protein>
<name>A0ABQ6HU51_9MICO</name>
<dbReference type="EMBL" id="BSUJ01000001">
    <property type="protein sequence ID" value="GMA21049.1"/>
    <property type="molecule type" value="Genomic_DNA"/>
</dbReference>
<keyword evidence="3" id="KW-1185">Reference proteome</keyword>
<evidence type="ECO:0000313" key="2">
    <source>
        <dbReference type="EMBL" id="GMA21049.1"/>
    </source>
</evidence>
<proteinExistence type="predicted"/>
<feature type="compositionally biased region" description="Low complexity" evidence="1">
    <location>
        <begin position="105"/>
        <end position="116"/>
    </location>
</feature>
<comment type="caution">
    <text evidence="2">The sequence shown here is derived from an EMBL/GenBank/DDBJ whole genome shotgun (WGS) entry which is preliminary data.</text>
</comment>
<sequence length="148" mass="13690">MRTGAPAGVVVACDDGVGAAPRVPVGLGAGDGSSATSCAGALADSCAGALADSCAGALADSCAGALADSCADSLADVLGPDVPLPAGPGSSATADATAKGEADNPTPATTGSAATSERGGTDLGAGLPGASHGEHPPWLPTVTKDHQK</sequence>